<organism evidence="2 3">
    <name type="scientific">Jiella sonneratiae</name>
    <dbReference type="NCBI Taxonomy" id="2816856"/>
    <lineage>
        <taxon>Bacteria</taxon>
        <taxon>Pseudomonadati</taxon>
        <taxon>Pseudomonadota</taxon>
        <taxon>Alphaproteobacteria</taxon>
        <taxon>Hyphomicrobiales</taxon>
        <taxon>Aurantimonadaceae</taxon>
        <taxon>Jiella</taxon>
    </lineage>
</organism>
<feature type="domain" description="PIN" evidence="1">
    <location>
        <begin position="5"/>
        <end position="118"/>
    </location>
</feature>
<dbReference type="PANTHER" id="PTHR38826">
    <property type="entry name" value="RIBONUCLEASE VAPC13"/>
    <property type="match status" value="1"/>
</dbReference>
<evidence type="ECO:0000259" key="1">
    <source>
        <dbReference type="Pfam" id="PF01850"/>
    </source>
</evidence>
<comment type="caution">
    <text evidence="2">The sequence shown here is derived from an EMBL/GenBank/DDBJ whole genome shotgun (WGS) entry which is preliminary data.</text>
</comment>
<accession>A0ABS3J0P1</accession>
<evidence type="ECO:0000313" key="2">
    <source>
        <dbReference type="EMBL" id="MBO0903253.1"/>
    </source>
</evidence>
<sequence length="139" mass="15325">MNAAFFDTNIIVYAADTLASDVAKRDKARQLMQIRQIVTSTQVMMELYGVLRKKLAYGADAALAWVIALQGDDVVTMSPSDVIDALQVAHRYDISHWDALILTAAARAGLDLVYTEDLNHGQSYGSVRVCNPFIEDFLA</sequence>
<evidence type="ECO:0000313" key="3">
    <source>
        <dbReference type="Proteomes" id="UP000664288"/>
    </source>
</evidence>
<dbReference type="Proteomes" id="UP000664288">
    <property type="component" value="Unassembled WGS sequence"/>
</dbReference>
<dbReference type="InterPro" id="IPR052106">
    <property type="entry name" value="PINc/VapC_TA"/>
</dbReference>
<dbReference type="SUPFAM" id="SSF88723">
    <property type="entry name" value="PIN domain-like"/>
    <property type="match status" value="1"/>
</dbReference>
<dbReference type="InterPro" id="IPR029060">
    <property type="entry name" value="PIN-like_dom_sf"/>
</dbReference>
<dbReference type="InterPro" id="IPR002716">
    <property type="entry name" value="PIN_dom"/>
</dbReference>
<name>A0ABS3J0P1_9HYPH</name>
<dbReference type="Pfam" id="PF01850">
    <property type="entry name" value="PIN"/>
    <property type="match status" value="1"/>
</dbReference>
<dbReference type="Gene3D" id="3.40.50.1010">
    <property type="entry name" value="5'-nuclease"/>
    <property type="match status" value="1"/>
</dbReference>
<dbReference type="RefSeq" id="WP_207349896.1">
    <property type="nucleotide sequence ID" value="NZ_JAFMPY010000005.1"/>
</dbReference>
<keyword evidence="3" id="KW-1185">Reference proteome</keyword>
<dbReference type="CDD" id="cd18692">
    <property type="entry name" value="PIN_VapC-like"/>
    <property type="match status" value="1"/>
</dbReference>
<proteinExistence type="predicted"/>
<dbReference type="EMBL" id="JAFMPY010000005">
    <property type="protein sequence ID" value="MBO0903253.1"/>
    <property type="molecule type" value="Genomic_DNA"/>
</dbReference>
<dbReference type="PANTHER" id="PTHR38826:SF5">
    <property type="entry name" value="RIBONUCLEASE VAPC13"/>
    <property type="match status" value="1"/>
</dbReference>
<protein>
    <submittedName>
        <fullName evidence="2">PIN domain-containing protein</fullName>
    </submittedName>
</protein>
<reference evidence="2 3" key="1">
    <citation type="submission" date="2021-03" db="EMBL/GenBank/DDBJ databases">
        <title>Whole genome sequence of Jiella sp. MQZ13P-4.</title>
        <authorList>
            <person name="Tuo L."/>
        </authorList>
    </citation>
    <scope>NUCLEOTIDE SEQUENCE [LARGE SCALE GENOMIC DNA]</scope>
    <source>
        <strain evidence="2 3">MQZ13P-4</strain>
    </source>
</reference>
<gene>
    <name evidence="2" type="ORF">J1C47_06330</name>
</gene>